<accession>A0A6J7WA52</accession>
<protein>
    <submittedName>
        <fullName evidence="3">Uncharacterized protein</fullName>
    </submittedName>
</protein>
<gene>
    <name evidence="3" type="ORF">UFOVP159_41</name>
</gene>
<proteinExistence type="predicted"/>
<evidence type="ECO:0000256" key="1">
    <source>
        <dbReference type="SAM" id="MobiDB-lite"/>
    </source>
</evidence>
<dbReference type="EMBL" id="LR798209">
    <property type="protein sequence ID" value="CAB5187412.1"/>
    <property type="molecule type" value="Genomic_DNA"/>
</dbReference>
<feature type="compositionally biased region" description="Basic and acidic residues" evidence="1">
    <location>
        <begin position="28"/>
        <end position="38"/>
    </location>
</feature>
<sequence>MVTAKKTAKTPAKAPAKVAPVKRSTPRAKAEPKAEPKAAPKQLTNVDKVIGLIQWVDNPFKLFTVILLSFLFFAGYFAWDSRQVILHAITTQDKMPQLAKQEDLIPPAQSLLKDVDGLILLVHKANLATNSRTTVLALNGDGSREKKIEGTVTSLFNASSDRNSAMVAMLNGEVICEDFNPSSKVGEWGAKQGVKFMCRGSIPPDMGKFAGYVAIGFKDKVEDIAALKTRINLAATDMADE</sequence>
<evidence type="ECO:0000313" key="3">
    <source>
        <dbReference type="EMBL" id="CAB5187412.1"/>
    </source>
</evidence>
<feature type="compositionally biased region" description="Low complexity" evidence="1">
    <location>
        <begin position="1"/>
        <end position="22"/>
    </location>
</feature>
<keyword evidence="2" id="KW-0472">Membrane</keyword>
<organism evidence="3">
    <name type="scientific">uncultured Caudovirales phage</name>
    <dbReference type="NCBI Taxonomy" id="2100421"/>
    <lineage>
        <taxon>Viruses</taxon>
        <taxon>Duplodnaviria</taxon>
        <taxon>Heunggongvirae</taxon>
        <taxon>Uroviricota</taxon>
        <taxon>Caudoviricetes</taxon>
        <taxon>Peduoviridae</taxon>
        <taxon>Maltschvirus</taxon>
        <taxon>Maltschvirus maltsch</taxon>
    </lineage>
</organism>
<feature type="transmembrane region" description="Helical" evidence="2">
    <location>
        <begin position="60"/>
        <end position="79"/>
    </location>
</feature>
<keyword evidence="2" id="KW-1133">Transmembrane helix</keyword>
<evidence type="ECO:0000256" key="2">
    <source>
        <dbReference type="SAM" id="Phobius"/>
    </source>
</evidence>
<name>A0A6J7WA52_9CAUD</name>
<feature type="region of interest" description="Disordered" evidence="1">
    <location>
        <begin position="1"/>
        <end position="39"/>
    </location>
</feature>
<keyword evidence="2" id="KW-0812">Transmembrane</keyword>
<reference evidence="3" key="1">
    <citation type="submission" date="2020-05" db="EMBL/GenBank/DDBJ databases">
        <authorList>
            <person name="Chiriac C."/>
            <person name="Salcher M."/>
            <person name="Ghai R."/>
            <person name="Kavagutti S V."/>
        </authorList>
    </citation>
    <scope>NUCLEOTIDE SEQUENCE</scope>
</reference>